<organism evidence="3 4">
    <name type="scientific">Anabaena catenula FACHB-362</name>
    <dbReference type="NCBI Taxonomy" id="2692877"/>
    <lineage>
        <taxon>Bacteria</taxon>
        <taxon>Bacillati</taxon>
        <taxon>Cyanobacteriota</taxon>
        <taxon>Cyanophyceae</taxon>
        <taxon>Nostocales</taxon>
        <taxon>Nostocaceae</taxon>
        <taxon>Anabaena</taxon>
    </lineage>
</organism>
<sequence length="956" mass="109485">MSDTSGILIKKPVSLLNKKINFNFGSFFTALTKAGANATVANFGNIPENFVEVFAAVGLGKEPGEVAWDLILRALIQAMWTLAEERKDLLQDADNKDIQTIVNHRLEQCLKKLESQEITIDINFFDHPENLVIVEEIKTPFAQWLESFGVSSAEAKVISNQIPAQFVYALHKEWLKNSDQYQSLINNLNSPFVKATERQQAWKIYSAWLENQVNERMFDEAFGLKQVYVPLRAYYKRKIKVKKTETFGREEEKIEQVVVDLETEVENWLNKADSQDAMRVISGGPGSGKSSFAKIFAANQAKKGEVRVLFIPLHRFEITDNLVNAVGNFVLSNGFIKENPLEGNDFESRLLIIFDGLDELAMQGKHGAEVAKEFLLKVERNLDNFNQRETRLQVLITGRDLTIQANSSLLDNSSQEILYVLPYFIEENEKYNYSDEQNLLENDQRNLWWQGYGEAKGIKYTGLPSDLNQGKLREITAQPLLNYLVALSFARGEVDFSADSNLNSIYADLLKAVYERKWADKKKHPINQEFGIKDEEEFAEVLEEIALACWHGDGRTTTVSKIEKICSDNNHLKNLFAEYQQAAEAGITRLLTAFYFRQSGVREQEKTFEFTHKSFGEYLTARRIVRELYLIHEQLEERQKNRRKGWDEKAALKQWAILCGISPLNEYLFSFIFDEIRLQELGNVAKWQQNLCDLISFMLRDGMPMEELKLANFYEENRQARNAEEALLVVLNACARVTKKVSEIKWHSPQDFGVWISRLRGQRLNNEVFCLRFLNFLDLQNCILGFQDFYNADLQRANLQRANLQRANLQRANLQRANLQRANLQEADFRGAYLGGADLQRAYFGGANLQGANFQEADFRGANLEWTNLEGANLRQVNFQGANLQWANLQEADFRGANLQGVNLQWANLQEADFRGANLQEADFRGAYLQGTNVKRTILEGKDLTKLNTDTDSSTV</sequence>
<dbReference type="Pfam" id="PF22735">
    <property type="entry name" value="NNH3"/>
    <property type="match status" value="1"/>
</dbReference>
<dbReference type="SUPFAM" id="SSF141571">
    <property type="entry name" value="Pentapeptide repeat-like"/>
    <property type="match status" value="1"/>
</dbReference>
<evidence type="ECO:0000256" key="1">
    <source>
        <dbReference type="SAM" id="Coils"/>
    </source>
</evidence>
<evidence type="ECO:0000259" key="2">
    <source>
        <dbReference type="Pfam" id="PF22735"/>
    </source>
</evidence>
<keyword evidence="1" id="KW-0175">Coiled coil</keyword>
<dbReference type="InterPro" id="IPR027417">
    <property type="entry name" value="P-loop_NTPase"/>
</dbReference>
<dbReference type="Gene3D" id="3.40.50.300">
    <property type="entry name" value="P-loop containing nucleotide triphosphate hydrolases"/>
    <property type="match status" value="1"/>
</dbReference>
<keyword evidence="4" id="KW-1185">Reference proteome</keyword>
<dbReference type="Gene3D" id="2.160.20.80">
    <property type="entry name" value="E3 ubiquitin-protein ligase SopA"/>
    <property type="match status" value="2"/>
</dbReference>
<dbReference type="InterPro" id="IPR051082">
    <property type="entry name" value="Pentapeptide-BTB/POZ_domain"/>
</dbReference>
<dbReference type="Proteomes" id="UP000660381">
    <property type="component" value="Unassembled WGS sequence"/>
</dbReference>
<feature type="coiled-coil region" evidence="1">
    <location>
        <begin position="787"/>
        <end position="827"/>
    </location>
</feature>
<name>A0ABR8J7L8_9NOST</name>
<dbReference type="PANTHER" id="PTHR14136:SF17">
    <property type="entry name" value="BTB_POZ DOMAIN-CONTAINING PROTEIN KCTD9"/>
    <property type="match status" value="1"/>
</dbReference>
<protein>
    <submittedName>
        <fullName evidence="3">Pentapeptide repeat-containing protein</fullName>
    </submittedName>
</protein>
<dbReference type="InterPro" id="IPR054568">
    <property type="entry name" value="NNH3"/>
</dbReference>
<gene>
    <name evidence="3" type="ORF">H6G68_21075</name>
</gene>
<evidence type="ECO:0000313" key="4">
    <source>
        <dbReference type="Proteomes" id="UP000660381"/>
    </source>
</evidence>
<proteinExistence type="predicted"/>
<dbReference type="InterPro" id="IPR001646">
    <property type="entry name" value="5peptide_repeat"/>
</dbReference>
<dbReference type="SUPFAM" id="SSF52540">
    <property type="entry name" value="P-loop containing nucleoside triphosphate hydrolases"/>
    <property type="match status" value="1"/>
</dbReference>
<reference evidence="3 4" key="1">
    <citation type="journal article" date="2020" name="ISME J.">
        <title>Comparative genomics reveals insights into cyanobacterial evolution and habitat adaptation.</title>
        <authorList>
            <person name="Chen M.Y."/>
            <person name="Teng W.K."/>
            <person name="Zhao L."/>
            <person name="Hu C.X."/>
            <person name="Zhou Y.K."/>
            <person name="Han B.P."/>
            <person name="Song L.R."/>
            <person name="Shu W.S."/>
        </authorList>
    </citation>
    <scope>NUCLEOTIDE SEQUENCE [LARGE SCALE GENOMIC DNA]</scope>
    <source>
        <strain evidence="3 4">FACHB-362</strain>
    </source>
</reference>
<dbReference type="EMBL" id="JACJTQ010000041">
    <property type="protein sequence ID" value="MBD2694210.1"/>
    <property type="molecule type" value="Genomic_DNA"/>
</dbReference>
<feature type="domain" description="NACHT N-terminal Helical" evidence="2">
    <location>
        <begin position="20"/>
        <end position="224"/>
    </location>
</feature>
<comment type="caution">
    <text evidence="3">The sequence shown here is derived from an EMBL/GenBank/DDBJ whole genome shotgun (WGS) entry which is preliminary data.</text>
</comment>
<evidence type="ECO:0000313" key="3">
    <source>
        <dbReference type="EMBL" id="MBD2694210.1"/>
    </source>
</evidence>
<accession>A0ABR8J7L8</accession>
<dbReference type="Pfam" id="PF00805">
    <property type="entry name" value="Pentapeptide"/>
    <property type="match status" value="3"/>
</dbReference>
<dbReference type="RefSeq" id="WP_190908395.1">
    <property type="nucleotide sequence ID" value="NZ_JACJTQ010000041.1"/>
</dbReference>
<dbReference type="PANTHER" id="PTHR14136">
    <property type="entry name" value="BTB_POZ DOMAIN-CONTAINING PROTEIN KCTD9"/>
    <property type="match status" value="1"/>
</dbReference>